<dbReference type="InterPro" id="IPR018108">
    <property type="entry name" value="MCP_transmembrane"/>
</dbReference>
<sequence>AMYWTGYEVTKSYVLVTKGHSNLTFYESFGAGALAGSIAAVLTLPFDVIKTRRQVELGEEITGRLKRSSVSTWKIIFNIYSTEGFRALFTGLPPRLLKVTPSCAIMISTFEYFKRFFASSNNPQISEMEDRFTSQSSSFLMPLHVNKQELPMMMLVSSTVTSPPLSSAEPSPAEVLSKTIA</sequence>
<gene>
    <name evidence="14" type="primary">ORF90401</name>
</gene>
<dbReference type="PROSITE" id="PS50920">
    <property type="entry name" value="SOLCAR"/>
    <property type="match status" value="1"/>
</dbReference>
<keyword evidence="3 11" id="KW-0813">Transport</keyword>
<feature type="non-terminal residue" evidence="14">
    <location>
        <position position="1"/>
    </location>
</feature>
<evidence type="ECO:0000256" key="7">
    <source>
        <dbReference type="ARBA" id="ARBA00022989"/>
    </source>
</evidence>
<evidence type="ECO:0000256" key="2">
    <source>
        <dbReference type="ARBA" id="ARBA00006375"/>
    </source>
</evidence>
<evidence type="ECO:0000256" key="12">
    <source>
        <dbReference type="SAM" id="MobiDB-lite"/>
    </source>
</evidence>
<dbReference type="GO" id="GO:0005743">
    <property type="term" value="C:mitochondrial inner membrane"/>
    <property type="evidence" value="ECO:0007669"/>
    <property type="project" value="UniProtKB-SubCell"/>
</dbReference>
<evidence type="ECO:0000256" key="6">
    <source>
        <dbReference type="ARBA" id="ARBA00022792"/>
    </source>
</evidence>
<dbReference type="Pfam" id="PF00153">
    <property type="entry name" value="Mito_carr"/>
    <property type="match status" value="1"/>
</dbReference>
<dbReference type="PANTHER" id="PTHR45760">
    <property type="entry name" value="FI19922P1-RELATED"/>
    <property type="match status" value="1"/>
</dbReference>
<comment type="similarity">
    <text evidence="2 11">Belongs to the mitochondrial carrier (TC 2.A.29) family.</text>
</comment>
<dbReference type="InterPro" id="IPR045315">
    <property type="entry name" value="Mtm1-like"/>
</dbReference>
<protein>
    <recommendedName>
        <fullName evidence="15">Mitochondrial carrier protein</fullName>
    </recommendedName>
</protein>
<evidence type="ECO:0000256" key="13">
    <source>
        <dbReference type="SAM" id="Phobius"/>
    </source>
</evidence>
<evidence type="ECO:0000256" key="8">
    <source>
        <dbReference type="ARBA" id="ARBA00023128"/>
    </source>
</evidence>
<dbReference type="GO" id="GO:1990542">
    <property type="term" value="P:mitochondrial transmembrane transport"/>
    <property type="evidence" value="ECO:0007669"/>
    <property type="project" value="InterPro"/>
</dbReference>
<feature type="repeat" description="Solcar" evidence="10">
    <location>
        <begin position="23"/>
        <end position="116"/>
    </location>
</feature>
<organism evidence="14">
    <name type="scientific">Arion vulgaris</name>
    <dbReference type="NCBI Taxonomy" id="1028688"/>
    <lineage>
        <taxon>Eukaryota</taxon>
        <taxon>Metazoa</taxon>
        <taxon>Spiralia</taxon>
        <taxon>Lophotrochozoa</taxon>
        <taxon>Mollusca</taxon>
        <taxon>Gastropoda</taxon>
        <taxon>Heterobranchia</taxon>
        <taxon>Euthyneura</taxon>
        <taxon>Panpulmonata</taxon>
        <taxon>Eupulmonata</taxon>
        <taxon>Stylommatophora</taxon>
        <taxon>Helicina</taxon>
        <taxon>Arionoidea</taxon>
        <taxon>Arionidae</taxon>
        <taxon>Arion</taxon>
    </lineage>
</organism>
<dbReference type="EMBL" id="HACG01027410">
    <property type="protein sequence ID" value="CEK74275.1"/>
    <property type="molecule type" value="Transcribed_RNA"/>
</dbReference>
<feature type="transmembrane region" description="Helical" evidence="13">
    <location>
        <begin position="23"/>
        <end position="44"/>
    </location>
</feature>
<feature type="compositionally biased region" description="Low complexity" evidence="12">
    <location>
        <begin position="162"/>
        <end position="174"/>
    </location>
</feature>
<evidence type="ECO:0000256" key="1">
    <source>
        <dbReference type="ARBA" id="ARBA00004448"/>
    </source>
</evidence>
<evidence type="ECO:0000256" key="9">
    <source>
        <dbReference type="ARBA" id="ARBA00023136"/>
    </source>
</evidence>
<keyword evidence="6" id="KW-0999">Mitochondrion inner membrane</keyword>
<evidence type="ECO:0000256" key="10">
    <source>
        <dbReference type="PROSITE-ProRule" id="PRU00282"/>
    </source>
</evidence>
<reference evidence="14" key="1">
    <citation type="submission" date="2014-12" db="EMBL/GenBank/DDBJ databases">
        <title>Insight into the proteome of Arion vulgaris.</title>
        <authorList>
            <person name="Aradska J."/>
            <person name="Bulat T."/>
            <person name="Smidak R."/>
            <person name="Sarate P."/>
            <person name="Gangsoo J."/>
            <person name="Sialana F."/>
            <person name="Bilban M."/>
            <person name="Lubec G."/>
        </authorList>
    </citation>
    <scope>NUCLEOTIDE SEQUENCE</scope>
    <source>
        <tissue evidence="14">Skin</tissue>
    </source>
</reference>
<name>A0A0B7A2T5_9EUPU</name>
<keyword evidence="8" id="KW-0496">Mitochondrion</keyword>
<proteinExistence type="inferred from homology"/>
<evidence type="ECO:0000256" key="4">
    <source>
        <dbReference type="ARBA" id="ARBA00022692"/>
    </source>
</evidence>
<evidence type="ECO:0000256" key="3">
    <source>
        <dbReference type="ARBA" id="ARBA00022448"/>
    </source>
</evidence>
<evidence type="ECO:0008006" key="15">
    <source>
        <dbReference type="Google" id="ProtNLM"/>
    </source>
</evidence>
<dbReference type="PANTHER" id="PTHR45760:SF2">
    <property type="entry name" value="FI19922P1-RELATED"/>
    <property type="match status" value="1"/>
</dbReference>
<evidence type="ECO:0000256" key="5">
    <source>
        <dbReference type="ARBA" id="ARBA00022737"/>
    </source>
</evidence>
<evidence type="ECO:0000256" key="11">
    <source>
        <dbReference type="RuleBase" id="RU000488"/>
    </source>
</evidence>
<keyword evidence="5" id="KW-0677">Repeat</keyword>
<accession>A0A0B7A2T5</accession>
<dbReference type="AlphaFoldDB" id="A0A0B7A2T5"/>
<dbReference type="SUPFAM" id="SSF103506">
    <property type="entry name" value="Mitochondrial carrier"/>
    <property type="match status" value="1"/>
</dbReference>
<dbReference type="InterPro" id="IPR023395">
    <property type="entry name" value="MCP_dom_sf"/>
</dbReference>
<keyword evidence="7 13" id="KW-1133">Transmembrane helix</keyword>
<feature type="region of interest" description="Disordered" evidence="12">
    <location>
        <begin position="162"/>
        <end position="181"/>
    </location>
</feature>
<dbReference type="Gene3D" id="1.50.40.10">
    <property type="entry name" value="Mitochondrial carrier domain"/>
    <property type="match status" value="1"/>
</dbReference>
<keyword evidence="9 10" id="KW-0472">Membrane</keyword>
<comment type="subcellular location">
    <subcellularLocation>
        <location evidence="1">Mitochondrion inner membrane</location>
        <topology evidence="1">Multi-pass membrane protein</topology>
    </subcellularLocation>
</comment>
<keyword evidence="4 10" id="KW-0812">Transmembrane</keyword>
<evidence type="ECO:0000313" key="14">
    <source>
        <dbReference type="EMBL" id="CEK74275.1"/>
    </source>
</evidence>